<evidence type="ECO:0000256" key="1">
    <source>
        <dbReference type="ARBA" id="ARBA00022729"/>
    </source>
</evidence>
<feature type="region of interest" description="Disordered" evidence="4">
    <location>
        <begin position="663"/>
        <end position="695"/>
    </location>
</feature>
<gene>
    <name evidence="7" type="primary">NT1</name>
    <name evidence="7" type="ORF">DERP_002180</name>
</gene>
<evidence type="ECO:0000256" key="2">
    <source>
        <dbReference type="ARBA" id="ARBA00023157"/>
    </source>
</evidence>
<keyword evidence="5" id="KW-0812">Transmembrane</keyword>
<dbReference type="InterPro" id="IPR032104">
    <property type="entry name" value="Spaetzle"/>
</dbReference>
<dbReference type="InterPro" id="IPR029034">
    <property type="entry name" value="Cystine-knot_cytokine"/>
</dbReference>
<reference evidence="7 8" key="2">
    <citation type="journal article" date="2022" name="Mol. Biol. Evol.">
        <title>Comparative Genomics Reveals Insights into the Divergent Evolution of Astigmatic Mites and Household Pest Adaptations.</title>
        <authorList>
            <person name="Xiong Q."/>
            <person name="Wan A.T."/>
            <person name="Liu X."/>
            <person name="Fung C.S."/>
            <person name="Xiao X."/>
            <person name="Malainual N."/>
            <person name="Hou J."/>
            <person name="Wang L."/>
            <person name="Wang M."/>
            <person name="Yang K.Y."/>
            <person name="Cui Y."/>
            <person name="Leung E.L."/>
            <person name="Nong W."/>
            <person name="Shin S.K."/>
            <person name="Au S.W."/>
            <person name="Jeong K.Y."/>
            <person name="Chew F.T."/>
            <person name="Hui J.H."/>
            <person name="Leung T.F."/>
            <person name="Tungtrongchitr A."/>
            <person name="Zhong N."/>
            <person name="Liu Z."/>
            <person name="Tsui S.K."/>
        </authorList>
    </citation>
    <scope>NUCLEOTIDE SEQUENCE [LARGE SCALE GENOMIC DNA]</scope>
    <source>
        <strain evidence="7">Derp</strain>
    </source>
</reference>
<keyword evidence="5" id="KW-0472">Membrane</keyword>
<dbReference type="InterPro" id="IPR052444">
    <property type="entry name" value="Spz/Toll_ligand-like"/>
</dbReference>
<keyword evidence="3" id="KW-0325">Glycoprotein</keyword>
<evidence type="ECO:0000256" key="4">
    <source>
        <dbReference type="SAM" id="MobiDB-lite"/>
    </source>
</evidence>
<comment type="caution">
    <text evidence="7">The sequence shown here is derived from an EMBL/GenBank/DDBJ whole genome shotgun (WGS) entry which is preliminary data.</text>
</comment>
<dbReference type="PROSITE" id="PS50270">
    <property type="entry name" value="NGF_2"/>
    <property type="match status" value="1"/>
</dbReference>
<evidence type="ECO:0000256" key="3">
    <source>
        <dbReference type="ARBA" id="ARBA00023180"/>
    </source>
</evidence>
<keyword evidence="5" id="KW-1133">Transmembrane helix</keyword>
<protein>
    <submittedName>
        <fullName evidence="7">Neurotrophin 1 Source FlyBase</fullName>
    </submittedName>
</protein>
<dbReference type="Gene3D" id="2.10.90.10">
    <property type="entry name" value="Cystine-knot cytokines"/>
    <property type="match status" value="1"/>
</dbReference>
<dbReference type="SUPFAM" id="SSF57501">
    <property type="entry name" value="Cystine-knot cytokines"/>
    <property type="match status" value="1"/>
</dbReference>
<evidence type="ECO:0000313" key="8">
    <source>
        <dbReference type="Proteomes" id="UP000887458"/>
    </source>
</evidence>
<proteinExistence type="predicted"/>
<keyword evidence="8" id="KW-1185">Reference proteome</keyword>
<feature type="transmembrane region" description="Helical" evidence="5">
    <location>
        <begin position="49"/>
        <end position="70"/>
    </location>
</feature>
<feature type="compositionally biased region" description="Polar residues" evidence="4">
    <location>
        <begin position="318"/>
        <end position="330"/>
    </location>
</feature>
<evidence type="ECO:0000313" key="7">
    <source>
        <dbReference type="EMBL" id="KAH9421890.1"/>
    </source>
</evidence>
<feature type="compositionally biased region" description="Acidic residues" evidence="4">
    <location>
        <begin position="485"/>
        <end position="494"/>
    </location>
</feature>
<evidence type="ECO:0000259" key="6">
    <source>
        <dbReference type="Pfam" id="PF16077"/>
    </source>
</evidence>
<feature type="domain" description="Spaetzle" evidence="6">
    <location>
        <begin position="538"/>
        <end position="629"/>
    </location>
</feature>
<name>A0ABQ8JHK8_DERPT</name>
<reference evidence="7 8" key="1">
    <citation type="journal article" date="2018" name="J. Allergy Clin. Immunol.">
        <title>High-quality assembly of Dermatophagoides pteronyssinus genome and transcriptome reveals a wide range of novel allergens.</title>
        <authorList>
            <person name="Liu X.Y."/>
            <person name="Yang K.Y."/>
            <person name="Wang M.Q."/>
            <person name="Kwok J.S."/>
            <person name="Zeng X."/>
            <person name="Yang Z."/>
            <person name="Xiao X.J."/>
            <person name="Lau C.P."/>
            <person name="Li Y."/>
            <person name="Huang Z.M."/>
            <person name="Ba J.G."/>
            <person name="Yim A.K."/>
            <person name="Ouyang C.Y."/>
            <person name="Ngai S.M."/>
            <person name="Chan T.F."/>
            <person name="Leung E.L."/>
            <person name="Liu L."/>
            <person name="Liu Z.G."/>
            <person name="Tsui S.K."/>
        </authorList>
    </citation>
    <scope>NUCLEOTIDE SEQUENCE [LARGE SCALE GENOMIC DNA]</scope>
    <source>
        <strain evidence="7">Derp</strain>
    </source>
</reference>
<keyword evidence="2" id="KW-1015">Disulfide bond</keyword>
<dbReference type="Pfam" id="PF16077">
    <property type="entry name" value="Spaetzle"/>
    <property type="match status" value="1"/>
</dbReference>
<feature type="region of interest" description="Disordered" evidence="4">
    <location>
        <begin position="301"/>
        <end position="361"/>
    </location>
</feature>
<dbReference type="PANTHER" id="PTHR23199:SF12">
    <property type="entry name" value="NEUROTROPHIN 1-RELATED"/>
    <property type="match status" value="1"/>
</dbReference>
<accession>A0ABQ8JHK8</accession>
<evidence type="ECO:0000256" key="5">
    <source>
        <dbReference type="SAM" id="Phobius"/>
    </source>
</evidence>
<sequence length="1045" mass="121255">MIGVIVIVIVQNDHSTTLTKLSIMIKNIIYNELKISITKNRAKITSSTILFIFLIVLFVENFLTTIVIAAQQQQQHKQSIIPSSAIINGSVEFSPITNRTSESIVSNAKNSSTTSSPSTRVNNFATKIGTLLKILQIVNHVASISSTARESLIRNHPVENRNDSQSETRSMSTWFGFTKKTPASTIRRSNHQHHHQQSQHSFNDQATNMQTAMHRPTFIPISQPSLPPPHHPAFQSFDSPNPFLLLPPLSDTSAIDYWLKLLEDPKFEEQIMPILWSGRNHHRYHNRKPFDFDDKFLSNSHLNNNPWMGKKNRKFKINSRNSEQSKSNLSNKRKYNQGNKDEDDNGDHYEYDPNGYPDKWSLQNDIENGSDFDNIMMLTPNVRPNQRDKKPKPYMLDNFNQQQQQLQNQQQQQFDTTPRCDKFTEDICIDDFEYPEHAILDEIYKRKDIFQLMYAEVNGEVPLVDGITKDMDENFSQDYYYNNNDPEDPDDDYHDDFNGPQTSKRHHSSTNKSTSLDFDESNNHQQNSHNKNSIEHGFVCRTEVLYAKPKLAKNLKRKWRVIVNAGDFTQTIRLEKCNKANSECRYIADHKYASRCAQIHSIHRLLVFEKGKGFFIDSFRIPTACACHVYSVKQTNSNPNESKINDLRTKISIGDSMESNKSLWSMLSNNNNNNNNNPVQSYDDDNGNNNHHLNNDRAQSSKLYYHSHSNQNQVTKQMQQQLKQALNLLNNKEFFKLLPQLTSIDATTSMNSKWDDNNDDNVLLQKLLENLATTSSTTGKVPSNFLLTTTTTTKPNNNKNNHYMNDNNHHMNRFTIIPDYQFNLSDMNEGNKADDDLLTNAEHNFGMTTNPNQRNKQHISTTFGSISGHQPTSAQAPVVQIIEQQNYQYQQISNDAKNRYQKLSKYPNHPKHYPHQYMIHIRWGKPIHNNDMIRKGDENSRYRKYAHEEEEHWHHKKWINIGNMPNDIGDNNNNEKYTNEDDDRSLYQVTERKFNTLPVFARPLKDKNSLREIQKHFAIPSTSFPVNRNFAKWTKAPIKFKKTKI</sequence>
<feature type="region of interest" description="Disordered" evidence="4">
    <location>
        <begin position="476"/>
        <end position="532"/>
    </location>
</feature>
<organism evidence="7 8">
    <name type="scientific">Dermatophagoides pteronyssinus</name>
    <name type="common">European house dust mite</name>
    <dbReference type="NCBI Taxonomy" id="6956"/>
    <lineage>
        <taxon>Eukaryota</taxon>
        <taxon>Metazoa</taxon>
        <taxon>Ecdysozoa</taxon>
        <taxon>Arthropoda</taxon>
        <taxon>Chelicerata</taxon>
        <taxon>Arachnida</taxon>
        <taxon>Acari</taxon>
        <taxon>Acariformes</taxon>
        <taxon>Sarcoptiformes</taxon>
        <taxon>Astigmata</taxon>
        <taxon>Psoroptidia</taxon>
        <taxon>Analgoidea</taxon>
        <taxon>Pyroglyphidae</taxon>
        <taxon>Dermatophagoidinae</taxon>
        <taxon>Dermatophagoides</taxon>
    </lineage>
</organism>
<dbReference type="Proteomes" id="UP000887458">
    <property type="component" value="Unassembled WGS sequence"/>
</dbReference>
<dbReference type="PANTHER" id="PTHR23199">
    <property type="entry name" value="NEUROTROPHIN 1-RELATED"/>
    <property type="match status" value="1"/>
</dbReference>
<dbReference type="EMBL" id="NJHN03000037">
    <property type="protein sequence ID" value="KAH9421890.1"/>
    <property type="molecule type" value="Genomic_DNA"/>
</dbReference>
<keyword evidence="1" id="KW-0732">Signal</keyword>